<feature type="domain" description="Sulfatase-modifying factor enzyme-like" evidence="2">
    <location>
        <begin position="33"/>
        <end position="291"/>
    </location>
</feature>
<organism evidence="3 5">
    <name type="scientific">Treponema rectale</name>
    <dbReference type="NCBI Taxonomy" id="744512"/>
    <lineage>
        <taxon>Bacteria</taxon>
        <taxon>Pseudomonadati</taxon>
        <taxon>Spirochaetota</taxon>
        <taxon>Spirochaetia</taxon>
        <taxon>Spirochaetales</taxon>
        <taxon>Treponemataceae</taxon>
        <taxon>Treponema</taxon>
    </lineage>
</organism>
<dbReference type="RefSeq" id="WP_184651347.1">
    <property type="nucleotide sequence ID" value="NZ_JACHFR010000001.1"/>
</dbReference>
<dbReference type="PANTHER" id="PTHR23150:SF19">
    <property type="entry name" value="FORMYLGLYCINE-GENERATING ENZYME"/>
    <property type="match status" value="1"/>
</dbReference>
<feature type="signal peptide" evidence="1">
    <location>
        <begin position="1"/>
        <end position="20"/>
    </location>
</feature>
<dbReference type="InterPro" id="IPR042095">
    <property type="entry name" value="SUMF_sf"/>
</dbReference>
<dbReference type="Proteomes" id="UP000593591">
    <property type="component" value="Chromosome"/>
</dbReference>
<dbReference type="SUPFAM" id="SSF56436">
    <property type="entry name" value="C-type lectin-like"/>
    <property type="match status" value="1"/>
</dbReference>
<reference evidence="3 5" key="2">
    <citation type="submission" date="2020-08" db="EMBL/GenBank/DDBJ databases">
        <title>Genomic Encyclopedia of Type Strains, Phase IV (KMG-IV): sequencing the most valuable type-strain genomes for metagenomic binning, comparative biology and taxonomic classification.</title>
        <authorList>
            <person name="Goeker M."/>
        </authorList>
    </citation>
    <scope>NUCLEOTIDE SEQUENCE [LARGE SCALE GENOMIC DNA]</scope>
    <source>
        <strain evidence="3 5">DSM 103679</strain>
    </source>
</reference>
<dbReference type="PANTHER" id="PTHR23150">
    <property type="entry name" value="SULFATASE MODIFYING FACTOR 1, 2"/>
    <property type="match status" value="1"/>
</dbReference>
<keyword evidence="1" id="KW-0732">Signal</keyword>
<gene>
    <name evidence="4" type="ORF">DYE49_07845</name>
    <name evidence="3" type="ORF">HNP77_000250</name>
</gene>
<dbReference type="InterPro" id="IPR051043">
    <property type="entry name" value="Sulfatase_Mod_Factor_Kinase"/>
</dbReference>
<proteinExistence type="predicted"/>
<feature type="chain" id="PRO_5033643967" evidence="1">
    <location>
        <begin position="21"/>
        <end position="330"/>
    </location>
</feature>
<dbReference type="AlphaFoldDB" id="A0A840SD97"/>
<evidence type="ECO:0000313" key="4">
    <source>
        <dbReference type="EMBL" id="QOS40374.1"/>
    </source>
</evidence>
<accession>A0A840SD97</accession>
<evidence type="ECO:0000256" key="1">
    <source>
        <dbReference type="SAM" id="SignalP"/>
    </source>
</evidence>
<reference evidence="4 6" key="1">
    <citation type="submission" date="2018-08" db="EMBL/GenBank/DDBJ databases">
        <title>The first complete genome of Treponema rectale (CHPAT), a commensal spirochete of the bovine rectum.</title>
        <authorList>
            <person name="Staton G.J."/>
            <person name="Clegg S.R."/>
            <person name="Carter S.D."/>
            <person name="Radford A.D."/>
            <person name="Darby A."/>
            <person name="Hall N."/>
            <person name="Birtles R.J."/>
            <person name="Evans N.J."/>
        </authorList>
    </citation>
    <scope>NUCLEOTIDE SEQUENCE [LARGE SCALE GENOMIC DNA]</scope>
    <source>
        <strain evidence="4 6">CHPA</strain>
    </source>
</reference>
<dbReference type="EMBL" id="JACHFR010000001">
    <property type="protein sequence ID" value="MBB5217906.1"/>
    <property type="molecule type" value="Genomic_DNA"/>
</dbReference>
<dbReference type="GO" id="GO:0120147">
    <property type="term" value="F:formylglycine-generating oxidase activity"/>
    <property type="evidence" value="ECO:0007669"/>
    <property type="project" value="TreeGrafter"/>
</dbReference>
<evidence type="ECO:0000313" key="5">
    <source>
        <dbReference type="Proteomes" id="UP000578697"/>
    </source>
</evidence>
<dbReference type="InterPro" id="IPR005532">
    <property type="entry name" value="SUMF_dom"/>
</dbReference>
<evidence type="ECO:0000259" key="2">
    <source>
        <dbReference type="Pfam" id="PF03781"/>
    </source>
</evidence>
<evidence type="ECO:0000313" key="3">
    <source>
        <dbReference type="EMBL" id="MBB5217906.1"/>
    </source>
</evidence>
<dbReference type="InterPro" id="IPR016187">
    <property type="entry name" value="CTDL_fold"/>
</dbReference>
<dbReference type="EMBL" id="CP031517">
    <property type="protein sequence ID" value="QOS40374.1"/>
    <property type="molecule type" value="Genomic_DNA"/>
</dbReference>
<dbReference type="Pfam" id="PF03781">
    <property type="entry name" value="FGE-sulfatase"/>
    <property type="match status" value="1"/>
</dbReference>
<keyword evidence="5" id="KW-1185">Reference proteome</keyword>
<evidence type="ECO:0000313" key="6">
    <source>
        <dbReference type="Proteomes" id="UP000593591"/>
    </source>
</evidence>
<sequence length="330" mass="35736">MNFKKFVSAAVFLSGAFAFAQDSGFSAADSIASKMVSVEGGTFKMGSLENEKNESPVHDVKVNSFLMCATEVTQEEYEAVMGYNYSANKGGTLPVEEVSWYDAVIFCNKLSEMSGFEPVYSLGGSKNTDEWGEIPRMDASEEVKAIWSSVEADINADGYRLPTEAEWEYAAKGGNTPENSVYSGSPIITVCAWSKVNSADGITKEVGLKRANVLGLFDMSGNVWEWCYDWYGNYRYAANDNPLGESDSTVTGKKIRRGGSVKSDAVFCRNENRASSVPVLRGVDLGFRVVRSAPAAAVPEAETSDSVVSDTDDVSDGIIEDVFVDDGFSK</sequence>
<dbReference type="Gene3D" id="3.90.1580.10">
    <property type="entry name" value="paralog of FGE (formylglycine-generating enzyme)"/>
    <property type="match status" value="1"/>
</dbReference>
<dbReference type="Proteomes" id="UP000578697">
    <property type="component" value="Unassembled WGS sequence"/>
</dbReference>
<protein>
    <submittedName>
        <fullName evidence="4">Formylglycine-generating enzyme family protein</fullName>
    </submittedName>
    <submittedName>
        <fullName evidence="3">Formylglycine-generating enzyme required for sulfatase activity</fullName>
    </submittedName>
</protein>
<name>A0A840SD97_9SPIR</name>
<dbReference type="KEGG" id="trc:DYE49_07845"/>